<dbReference type="GO" id="GO:0006493">
    <property type="term" value="P:protein O-linked glycosylation"/>
    <property type="evidence" value="ECO:0007669"/>
    <property type="project" value="TreeGrafter"/>
</dbReference>
<feature type="repeat" description="TPR" evidence="1">
    <location>
        <begin position="32"/>
        <end position="65"/>
    </location>
</feature>
<reference evidence="4" key="1">
    <citation type="submission" date="2018-05" db="EMBL/GenBank/DDBJ databases">
        <title>Zavarzinia sp. HR-AS.</title>
        <authorList>
            <person name="Lee Y."/>
            <person name="Jeon C.O."/>
        </authorList>
    </citation>
    <scope>NUCLEOTIDE SEQUENCE [LARGE SCALE GENOMIC DNA]</scope>
    <source>
        <strain evidence="4">DSM 1231</strain>
    </source>
</reference>
<dbReference type="SUPFAM" id="SSF48452">
    <property type="entry name" value="TPR-like"/>
    <property type="match status" value="1"/>
</dbReference>
<organism evidence="3 4">
    <name type="scientific">Zavarzinia compransoris</name>
    <dbReference type="NCBI Taxonomy" id="1264899"/>
    <lineage>
        <taxon>Bacteria</taxon>
        <taxon>Pseudomonadati</taxon>
        <taxon>Pseudomonadota</taxon>
        <taxon>Alphaproteobacteria</taxon>
        <taxon>Rhodospirillales</taxon>
        <taxon>Zavarziniaceae</taxon>
        <taxon>Zavarzinia</taxon>
    </lineage>
</organism>
<dbReference type="Pfam" id="PF14559">
    <property type="entry name" value="TPR_19"/>
    <property type="match status" value="1"/>
</dbReference>
<evidence type="ECO:0000313" key="4">
    <source>
        <dbReference type="Proteomes" id="UP000246077"/>
    </source>
</evidence>
<dbReference type="InterPro" id="IPR019734">
    <property type="entry name" value="TPR_rpt"/>
</dbReference>
<dbReference type="EMBL" id="QGLF01000006">
    <property type="protein sequence ID" value="PWR18225.1"/>
    <property type="molecule type" value="Genomic_DNA"/>
</dbReference>
<protein>
    <submittedName>
        <fullName evidence="3">Uncharacterized protein</fullName>
    </submittedName>
</protein>
<keyword evidence="1" id="KW-0802">TPR repeat</keyword>
<feature type="repeat" description="TPR" evidence="1">
    <location>
        <begin position="66"/>
        <end position="99"/>
    </location>
</feature>
<dbReference type="GO" id="GO:0016757">
    <property type="term" value="F:glycosyltransferase activity"/>
    <property type="evidence" value="ECO:0007669"/>
    <property type="project" value="TreeGrafter"/>
</dbReference>
<dbReference type="PROSITE" id="PS50005">
    <property type="entry name" value="TPR"/>
    <property type="match status" value="2"/>
</dbReference>
<evidence type="ECO:0000256" key="2">
    <source>
        <dbReference type="SAM" id="MobiDB-lite"/>
    </source>
</evidence>
<dbReference type="PANTHER" id="PTHR44998:SF1">
    <property type="entry name" value="UDP-N-ACETYLGLUCOSAMINE--PEPTIDE N-ACETYLGLUCOSAMINYLTRANSFERASE 110 KDA SUBUNIT"/>
    <property type="match status" value="1"/>
</dbReference>
<dbReference type="AlphaFoldDB" id="A0A317DZB1"/>
<feature type="region of interest" description="Disordered" evidence="2">
    <location>
        <begin position="159"/>
        <end position="181"/>
    </location>
</feature>
<gene>
    <name evidence="3" type="ORF">DKG75_19845</name>
</gene>
<comment type="caution">
    <text evidence="3">The sequence shown here is derived from an EMBL/GenBank/DDBJ whole genome shotgun (WGS) entry which is preliminary data.</text>
</comment>
<name>A0A317DZB1_9PROT</name>
<dbReference type="PANTHER" id="PTHR44998">
    <property type="match status" value="1"/>
</dbReference>
<keyword evidence="4" id="KW-1185">Reference proteome</keyword>
<sequence length="197" mass="21850">MVGRANKARDSGALAAAAELYGRWLEIAPKDFPVWVQRGNCLKDVHAFDDAMAAYGRAMALRPLNADLHLQIGHCLRMQGSFDEAVRSYARSALLDPSRPYAAHELDRLGFRVVVQEGAKDAQGIPVHTVEQVGAGRLEVYSETVTMLVRLRQAIGKGRQPAESEVDWRPAPPRSDLSDSPARELLRYERCLSARRS</sequence>
<evidence type="ECO:0000313" key="3">
    <source>
        <dbReference type="EMBL" id="PWR18225.1"/>
    </source>
</evidence>
<accession>A0A317DZB1</accession>
<dbReference type="SMART" id="SM00028">
    <property type="entry name" value="TPR"/>
    <property type="match status" value="2"/>
</dbReference>
<dbReference type="Proteomes" id="UP000246077">
    <property type="component" value="Unassembled WGS sequence"/>
</dbReference>
<dbReference type="Gene3D" id="1.25.40.10">
    <property type="entry name" value="Tetratricopeptide repeat domain"/>
    <property type="match status" value="1"/>
</dbReference>
<dbReference type="OrthoDB" id="9807356at2"/>
<dbReference type="InterPro" id="IPR011990">
    <property type="entry name" value="TPR-like_helical_dom_sf"/>
</dbReference>
<dbReference type="RefSeq" id="WP_109922932.1">
    <property type="nucleotide sequence ID" value="NZ_QGLF01000006.1"/>
</dbReference>
<proteinExistence type="predicted"/>
<evidence type="ECO:0000256" key="1">
    <source>
        <dbReference type="PROSITE-ProRule" id="PRU00339"/>
    </source>
</evidence>